<evidence type="ECO:0000313" key="2">
    <source>
        <dbReference type="EMBL" id="GID45502.1"/>
    </source>
</evidence>
<feature type="transmembrane region" description="Helical" evidence="1">
    <location>
        <begin position="253"/>
        <end position="269"/>
    </location>
</feature>
<feature type="transmembrane region" description="Helical" evidence="1">
    <location>
        <begin position="150"/>
        <end position="170"/>
    </location>
</feature>
<keyword evidence="1" id="KW-1133">Transmembrane helix</keyword>
<protein>
    <submittedName>
        <fullName evidence="2">Uncharacterized protein</fullName>
    </submittedName>
</protein>
<accession>A0ABQ3WGY7</accession>
<reference evidence="2" key="1">
    <citation type="submission" date="2021-01" db="EMBL/GenBank/DDBJ databases">
        <title>Whole genome shotgun sequence of Actinoplanes capillaceus NBRC 16408.</title>
        <authorList>
            <person name="Komaki H."/>
            <person name="Tamura T."/>
        </authorList>
    </citation>
    <scope>NUCLEOTIDE SEQUENCE [LARGE SCALE GENOMIC DNA]</scope>
    <source>
        <strain evidence="2">NBRC 16408</strain>
    </source>
</reference>
<feature type="transmembrane region" description="Helical" evidence="1">
    <location>
        <begin position="312"/>
        <end position="329"/>
    </location>
</feature>
<name>A0ABQ3WGY7_9ACTN</name>
<dbReference type="EMBL" id="BOMF01000055">
    <property type="protein sequence ID" value="GID45502.1"/>
    <property type="molecule type" value="Genomic_DNA"/>
</dbReference>
<sequence length="426" mass="46004">MTAATTTRSAYPRAVEDLLPHARDLAEKLGETPSRNLLMKTFRVGRDKANALLAALTPAPAASVVPEQVPPIDPADEMAWVRPFTESPTAADPNRDYEAEREAMIAAAQATLAEMDGPPFGEDFEPAEPSPIERAAEPEAERPRRSVRPAAVTALITSAAAAITGGVLAVRFAPVPPENLTVMVIAAVAALAVLMVFAWSAGSVLGAVFSGRSGRDVALDVASWLVAGVAGFLAAYGQVKFAEWATVTGPERFLVPGILEPAVVVLLLLANRRVKRRWAGHPAKPIGKLLALAALLGGFAVYTNVVHAGGRAGLVFGAATVVGLILWWVKLQDDAAPDMVDDEPQSKRLSRRTSRYRLLRWAILFGQTRRAWLISLDHSIADAEVGLDLARRWRRAYDEARDAKTPRRRARQHASRHIDAYLISQH</sequence>
<keyword evidence="1" id="KW-0472">Membrane</keyword>
<dbReference type="RefSeq" id="WP_204295998.1">
    <property type="nucleotide sequence ID" value="NZ_BAAAGQ010000041.1"/>
</dbReference>
<feature type="transmembrane region" description="Helical" evidence="1">
    <location>
        <begin position="221"/>
        <end position="241"/>
    </location>
</feature>
<organism evidence="2">
    <name type="scientific">Actinoplanes campanulatus</name>
    <dbReference type="NCBI Taxonomy" id="113559"/>
    <lineage>
        <taxon>Bacteria</taxon>
        <taxon>Bacillati</taxon>
        <taxon>Actinomycetota</taxon>
        <taxon>Actinomycetes</taxon>
        <taxon>Micromonosporales</taxon>
        <taxon>Micromonosporaceae</taxon>
        <taxon>Actinoplanes</taxon>
    </lineage>
</organism>
<feature type="transmembrane region" description="Helical" evidence="1">
    <location>
        <begin position="182"/>
        <end position="209"/>
    </location>
</feature>
<keyword evidence="1" id="KW-0812">Transmembrane</keyword>
<feature type="transmembrane region" description="Helical" evidence="1">
    <location>
        <begin position="289"/>
        <end position="306"/>
    </location>
</feature>
<proteinExistence type="predicted"/>
<gene>
    <name evidence="2" type="ORF">Aca07nite_27770</name>
</gene>
<comment type="caution">
    <text evidence="2">The sequence shown here is derived from an EMBL/GenBank/DDBJ whole genome shotgun (WGS) entry which is preliminary data.</text>
</comment>
<evidence type="ECO:0000256" key="1">
    <source>
        <dbReference type="SAM" id="Phobius"/>
    </source>
</evidence>